<organism evidence="2 3">
    <name type="scientific">Haploplasma axanthum</name>
    <name type="common">Acholeplasma axanthum</name>
    <dbReference type="NCBI Taxonomy" id="29552"/>
    <lineage>
        <taxon>Bacteria</taxon>
        <taxon>Bacillati</taxon>
        <taxon>Mycoplasmatota</taxon>
        <taxon>Mollicutes</taxon>
        <taxon>Acholeplasmatales</taxon>
        <taxon>Acholeplasmataceae</taxon>
        <taxon>Haploplasma</taxon>
    </lineage>
</organism>
<reference evidence="2 3" key="1">
    <citation type="submission" date="2019-01" db="EMBL/GenBank/DDBJ databases">
        <authorList>
            <consortium name="Pathogen Informatics"/>
        </authorList>
    </citation>
    <scope>NUCLEOTIDE SEQUENCE [LARGE SCALE GENOMIC DNA]</scope>
    <source>
        <strain evidence="2 3">NCTC10138</strain>
    </source>
</reference>
<dbReference type="OrthoDB" id="9815944at2"/>
<dbReference type="KEGG" id="aaxa:NCTC10138_00326"/>
<feature type="domain" description="RecF/RecN/SMC N-terminal" evidence="1">
    <location>
        <begin position="3"/>
        <end position="57"/>
    </location>
</feature>
<dbReference type="GO" id="GO:0000731">
    <property type="term" value="P:DNA synthesis involved in DNA repair"/>
    <property type="evidence" value="ECO:0007669"/>
    <property type="project" value="TreeGrafter"/>
</dbReference>
<sequence>MRIKEIEIEKYKSIKEKQKIDFTSQLIIFVGKNGSGKTNILDAIHTIFSVENSDLRKYLDYKFYIEVGDKDIEKNSSLKKTKLLKHMHQKIIKVYIKILIK</sequence>
<dbReference type="PANTHER" id="PTHR32182:SF0">
    <property type="entry name" value="DNA REPLICATION AND REPAIR PROTEIN RECF"/>
    <property type="match status" value="1"/>
</dbReference>
<dbReference type="InterPro" id="IPR003395">
    <property type="entry name" value="RecF/RecN/SMC_N"/>
</dbReference>
<keyword evidence="2" id="KW-0547">Nucleotide-binding</keyword>
<protein>
    <submittedName>
        <fullName evidence="2">Putative ABC transporter ATP-binding protein P</fullName>
    </submittedName>
</protein>
<dbReference type="RefSeq" id="WP_129747423.1">
    <property type="nucleotide sequence ID" value="NZ_LR215048.1"/>
</dbReference>
<dbReference type="InterPro" id="IPR027417">
    <property type="entry name" value="P-loop_NTPase"/>
</dbReference>
<keyword evidence="2" id="KW-0067">ATP-binding</keyword>
<dbReference type="Gene3D" id="3.40.50.300">
    <property type="entry name" value="P-loop containing nucleotide triphosphate hydrolases"/>
    <property type="match status" value="1"/>
</dbReference>
<accession>A0A449BC03</accession>
<proteinExistence type="predicted"/>
<keyword evidence="3" id="KW-1185">Reference proteome</keyword>
<gene>
    <name evidence="2" type="primary">smc</name>
    <name evidence="2" type="ORF">NCTC10138_00326</name>
</gene>
<name>A0A449BC03_HAPAX</name>
<dbReference type="SUPFAM" id="SSF52540">
    <property type="entry name" value="P-loop containing nucleoside triphosphate hydrolases"/>
    <property type="match status" value="1"/>
</dbReference>
<evidence type="ECO:0000313" key="2">
    <source>
        <dbReference type="EMBL" id="VEU79973.1"/>
    </source>
</evidence>
<dbReference type="GO" id="GO:0006302">
    <property type="term" value="P:double-strand break repair"/>
    <property type="evidence" value="ECO:0007669"/>
    <property type="project" value="TreeGrafter"/>
</dbReference>
<dbReference type="EMBL" id="LR215048">
    <property type="protein sequence ID" value="VEU79973.1"/>
    <property type="molecule type" value="Genomic_DNA"/>
</dbReference>
<dbReference type="Pfam" id="PF02463">
    <property type="entry name" value="SMC_N"/>
    <property type="match status" value="1"/>
</dbReference>
<dbReference type="GO" id="GO:0005524">
    <property type="term" value="F:ATP binding"/>
    <property type="evidence" value="ECO:0007669"/>
    <property type="project" value="UniProtKB-KW"/>
</dbReference>
<evidence type="ECO:0000259" key="1">
    <source>
        <dbReference type="Pfam" id="PF02463"/>
    </source>
</evidence>
<dbReference type="Proteomes" id="UP000289841">
    <property type="component" value="Chromosome"/>
</dbReference>
<evidence type="ECO:0000313" key="3">
    <source>
        <dbReference type="Proteomes" id="UP000289841"/>
    </source>
</evidence>
<dbReference type="PANTHER" id="PTHR32182">
    <property type="entry name" value="DNA REPLICATION AND REPAIR PROTEIN RECF"/>
    <property type="match status" value="1"/>
</dbReference>
<dbReference type="AlphaFoldDB" id="A0A449BC03"/>